<dbReference type="OrthoDB" id="290916at2"/>
<dbReference type="Gene3D" id="2.60.120.10">
    <property type="entry name" value="Jelly Rolls"/>
    <property type="match status" value="1"/>
</dbReference>
<feature type="domain" description="Cyclic nucleotide-binding" evidence="1">
    <location>
        <begin position="8"/>
        <end position="77"/>
    </location>
</feature>
<dbReference type="CDD" id="cd00038">
    <property type="entry name" value="CAP_ED"/>
    <property type="match status" value="1"/>
</dbReference>
<dbReference type="RefSeq" id="WP_126637949.1">
    <property type="nucleotide sequence ID" value="NZ_BIFH01000019.1"/>
</dbReference>
<comment type="caution">
    <text evidence="2">The sequence shown here is derived from an EMBL/GenBank/DDBJ whole genome shotgun (WGS) entry which is preliminary data.</text>
</comment>
<dbReference type="PROSITE" id="PS50042">
    <property type="entry name" value="CNMP_BINDING_3"/>
    <property type="match status" value="1"/>
</dbReference>
<dbReference type="AlphaFoldDB" id="A0A401YMK9"/>
<dbReference type="SUPFAM" id="SSF51206">
    <property type="entry name" value="cAMP-binding domain-like"/>
    <property type="match status" value="1"/>
</dbReference>
<dbReference type="InterPro" id="IPR000595">
    <property type="entry name" value="cNMP-bd_dom"/>
</dbReference>
<organism evidence="2 3">
    <name type="scientific">Embleya hyalina</name>
    <dbReference type="NCBI Taxonomy" id="516124"/>
    <lineage>
        <taxon>Bacteria</taxon>
        <taxon>Bacillati</taxon>
        <taxon>Actinomycetota</taxon>
        <taxon>Actinomycetes</taxon>
        <taxon>Kitasatosporales</taxon>
        <taxon>Streptomycetaceae</taxon>
        <taxon>Embleya</taxon>
    </lineage>
</organism>
<evidence type="ECO:0000259" key="1">
    <source>
        <dbReference type="PROSITE" id="PS50042"/>
    </source>
</evidence>
<dbReference type="EMBL" id="BIFH01000019">
    <property type="protein sequence ID" value="GCD95836.1"/>
    <property type="molecule type" value="Genomic_DNA"/>
</dbReference>
<dbReference type="InterPro" id="IPR018490">
    <property type="entry name" value="cNMP-bd_dom_sf"/>
</dbReference>
<dbReference type="InterPro" id="IPR014710">
    <property type="entry name" value="RmlC-like_jellyroll"/>
</dbReference>
<gene>
    <name evidence="2" type="ORF">EHYA_03520</name>
</gene>
<dbReference type="Pfam" id="PF00027">
    <property type="entry name" value="cNMP_binding"/>
    <property type="match status" value="1"/>
</dbReference>
<evidence type="ECO:0000313" key="2">
    <source>
        <dbReference type="EMBL" id="GCD95836.1"/>
    </source>
</evidence>
<accession>A0A401YMK9</accession>
<name>A0A401YMK9_9ACTN</name>
<sequence>MSVVRHGFLGALAPGHRDRLLTFAREACFPAETRVFEEAGAADRFWLIRSGLVALDIHVPGRRAAVVETLGEGDLLGWSWMFEPYRWHLGARCHAAVTAYEFDAEPVRLACAEDPAFGLAVTRCVAEVIARRLKATRTRLLDLYGFPGGGTP</sequence>
<dbReference type="Proteomes" id="UP000286931">
    <property type="component" value="Unassembled WGS sequence"/>
</dbReference>
<evidence type="ECO:0000313" key="3">
    <source>
        <dbReference type="Proteomes" id="UP000286931"/>
    </source>
</evidence>
<protein>
    <recommendedName>
        <fullName evidence="1">Cyclic nucleotide-binding domain-containing protein</fullName>
    </recommendedName>
</protein>
<proteinExistence type="predicted"/>
<reference evidence="2 3" key="1">
    <citation type="submission" date="2018-12" db="EMBL/GenBank/DDBJ databases">
        <title>Draft genome sequence of Embleya hyalina NBRC 13850T.</title>
        <authorList>
            <person name="Komaki H."/>
            <person name="Hosoyama A."/>
            <person name="Kimura A."/>
            <person name="Ichikawa N."/>
            <person name="Tamura T."/>
        </authorList>
    </citation>
    <scope>NUCLEOTIDE SEQUENCE [LARGE SCALE GENOMIC DNA]</scope>
    <source>
        <strain evidence="2 3">NBRC 13850</strain>
    </source>
</reference>
<keyword evidence="3" id="KW-1185">Reference proteome</keyword>